<dbReference type="Proteomes" id="UP001163046">
    <property type="component" value="Unassembled WGS sequence"/>
</dbReference>
<feature type="compositionally biased region" description="Basic residues" evidence="1">
    <location>
        <begin position="234"/>
        <end position="246"/>
    </location>
</feature>
<feature type="region of interest" description="Disordered" evidence="1">
    <location>
        <begin position="218"/>
        <end position="264"/>
    </location>
</feature>
<dbReference type="InterPro" id="IPR056602">
    <property type="entry name" value="Beta-prop_LRRK2"/>
</dbReference>
<feature type="compositionally biased region" description="Basic and acidic residues" evidence="1">
    <location>
        <begin position="218"/>
        <end position="233"/>
    </location>
</feature>
<reference evidence="3" key="1">
    <citation type="submission" date="2023-01" db="EMBL/GenBank/DDBJ databases">
        <title>Genome assembly of the deep-sea coral Lophelia pertusa.</title>
        <authorList>
            <person name="Herrera S."/>
            <person name="Cordes E."/>
        </authorList>
    </citation>
    <scope>NUCLEOTIDE SEQUENCE</scope>
    <source>
        <strain evidence="3">USNM1676648</strain>
        <tissue evidence="3">Polyp</tissue>
    </source>
</reference>
<sequence>MKKSDKKRAFYSFTVGRHRILSLTVVQDKLWVSTSRYIFRYLTKPGEMEAFDVDAMWYGGPGGMENNPQTQISLLKVSLDQQSVLSVCRSVLSKWNVETRRNHFSIDCAAVTKSLGAESAEEPRKDSDDAAACITCVEPTHDSLWVGIASGHILIFDSETGHLLTWFHPFNETRSLTLICSPGPCGTEQSYVISTGKGLRPEGLGRVCVLSAERVREPPPEITNRKTSEPDRRKTYRRTTSGRKLRSPTPPLEEQENDAVDANPFPQPKCSMIMWEVVSKSCFARIEAKSGRQRFPCTGSITTVGGDHLSQNTDENSLET</sequence>
<dbReference type="EMBL" id="MU826828">
    <property type="protein sequence ID" value="KAJ7374457.1"/>
    <property type="molecule type" value="Genomic_DNA"/>
</dbReference>
<protein>
    <recommendedName>
        <fullName evidence="2">LRRK2 beta-propeller domain-containing protein</fullName>
    </recommendedName>
</protein>
<accession>A0A9X0CSJ0</accession>
<dbReference type="AlphaFoldDB" id="A0A9X0CSJ0"/>
<evidence type="ECO:0000313" key="4">
    <source>
        <dbReference type="Proteomes" id="UP001163046"/>
    </source>
</evidence>
<evidence type="ECO:0000256" key="1">
    <source>
        <dbReference type="SAM" id="MobiDB-lite"/>
    </source>
</evidence>
<evidence type="ECO:0000259" key="2">
    <source>
        <dbReference type="Pfam" id="PF23748"/>
    </source>
</evidence>
<name>A0A9X0CSJ0_9CNID</name>
<keyword evidence="4" id="KW-1185">Reference proteome</keyword>
<proteinExistence type="predicted"/>
<evidence type="ECO:0000313" key="3">
    <source>
        <dbReference type="EMBL" id="KAJ7374457.1"/>
    </source>
</evidence>
<gene>
    <name evidence="3" type="ORF">OS493_007563</name>
</gene>
<dbReference type="Pfam" id="PF23748">
    <property type="entry name" value="Beta-prop_LRRK2"/>
    <property type="match status" value="1"/>
</dbReference>
<organism evidence="3 4">
    <name type="scientific">Desmophyllum pertusum</name>
    <dbReference type="NCBI Taxonomy" id="174260"/>
    <lineage>
        <taxon>Eukaryota</taxon>
        <taxon>Metazoa</taxon>
        <taxon>Cnidaria</taxon>
        <taxon>Anthozoa</taxon>
        <taxon>Hexacorallia</taxon>
        <taxon>Scleractinia</taxon>
        <taxon>Caryophylliina</taxon>
        <taxon>Caryophylliidae</taxon>
        <taxon>Desmophyllum</taxon>
    </lineage>
</organism>
<feature type="domain" description="LRRK2 beta-propeller" evidence="2">
    <location>
        <begin position="90"/>
        <end position="180"/>
    </location>
</feature>
<comment type="caution">
    <text evidence="3">The sequence shown here is derived from an EMBL/GenBank/DDBJ whole genome shotgun (WGS) entry which is preliminary data.</text>
</comment>